<organism evidence="1 2">
    <name type="scientific">Araneus ventricosus</name>
    <name type="common">Orbweaver spider</name>
    <name type="synonym">Epeira ventricosa</name>
    <dbReference type="NCBI Taxonomy" id="182803"/>
    <lineage>
        <taxon>Eukaryota</taxon>
        <taxon>Metazoa</taxon>
        <taxon>Ecdysozoa</taxon>
        <taxon>Arthropoda</taxon>
        <taxon>Chelicerata</taxon>
        <taxon>Arachnida</taxon>
        <taxon>Araneae</taxon>
        <taxon>Araneomorphae</taxon>
        <taxon>Entelegynae</taxon>
        <taxon>Araneoidea</taxon>
        <taxon>Araneidae</taxon>
        <taxon>Araneus</taxon>
    </lineage>
</organism>
<comment type="caution">
    <text evidence="1">The sequence shown here is derived from an EMBL/GenBank/DDBJ whole genome shotgun (WGS) entry which is preliminary data.</text>
</comment>
<reference evidence="1 2" key="1">
    <citation type="journal article" date="2019" name="Sci. Rep.">
        <title>Orb-weaving spider Araneus ventricosus genome elucidates the spidroin gene catalogue.</title>
        <authorList>
            <person name="Kono N."/>
            <person name="Nakamura H."/>
            <person name="Ohtoshi R."/>
            <person name="Moran D.A.P."/>
            <person name="Shinohara A."/>
            <person name="Yoshida Y."/>
            <person name="Fujiwara M."/>
            <person name="Mori M."/>
            <person name="Tomita M."/>
            <person name="Arakawa K."/>
        </authorList>
    </citation>
    <scope>NUCLEOTIDE SEQUENCE [LARGE SCALE GENOMIC DNA]</scope>
</reference>
<dbReference type="EMBL" id="BGPR01004462">
    <property type="protein sequence ID" value="GBM99921.1"/>
    <property type="molecule type" value="Genomic_DNA"/>
</dbReference>
<dbReference type="Proteomes" id="UP000499080">
    <property type="component" value="Unassembled WGS sequence"/>
</dbReference>
<accession>A0A4Y2KC38</accession>
<evidence type="ECO:0000313" key="2">
    <source>
        <dbReference type="Proteomes" id="UP000499080"/>
    </source>
</evidence>
<evidence type="ECO:0000313" key="1">
    <source>
        <dbReference type="EMBL" id="GBM99921.1"/>
    </source>
</evidence>
<keyword evidence="2" id="KW-1185">Reference proteome</keyword>
<name>A0A4Y2KC38_ARAVE</name>
<protein>
    <submittedName>
        <fullName evidence="1">Uncharacterized protein</fullName>
    </submittedName>
</protein>
<gene>
    <name evidence="1" type="ORF">AVEN_248278_1</name>
</gene>
<sequence>MLLAATQLVAWDPVTFKTDPKIQHSNKDPMIGIRSKVIADRKSTFSFLLCRSLNPCFPRNKVRSNSCGLADNSMMSGNEVFLPSGD</sequence>
<dbReference type="AlphaFoldDB" id="A0A4Y2KC38"/>
<proteinExistence type="predicted"/>